<comment type="caution">
    <text evidence="1">The sequence shown here is derived from an EMBL/GenBank/DDBJ whole genome shotgun (WGS) entry which is preliminary data.</text>
</comment>
<organism evidence="1 2">
    <name type="scientific">Candidatus Gottesmanbacteria bacterium RIFCSPLOWO2_01_FULL_39_12b</name>
    <dbReference type="NCBI Taxonomy" id="1798388"/>
    <lineage>
        <taxon>Bacteria</taxon>
        <taxon>Candidatus Gottesmaniibacteriota</taxon>
    </lineage>
</organism>
<evidence type="ECO:0000313" key="1">
    <source>
        <dbReference type="EMBL" id="OGG26842.1"/>
    </source>
</evidence>
<dbReference type="AlphaFoldDB" id="A0A1F6AQQ8"/>
<evidence type="ECO:0008006" key="3">
    <source>
        <dbReference type="Google" id="ProtNLM"/>
    </source>
</evidence>
<reference evidence="1 2" key="1">
    <citation type="journal article" date="2016" name="Nat. Commun.">
        <title>Thousands of microbial genomes shed light on interconnected biogeochemical processes in an aquifer system.</title>
        <authorList>
            <person name="Anantharaman K."/>
            <person name="Brown C.T."/>
            <person name="Hug L.A."/>
            <person name="Sharon I."/>
            <person name="Castelle C.J."/>
            <person name="Probst A.J."/>
            <person name="Thomas B.C."/>
            <person name="Singh A."/>
            <person name="Wilkins M.J."/>
            <person name="Karaoz U."/>
            <person name="Brodie E.L."/>
            <person name="Williams K.H."/>
            <person name="Hubbard S.S."/>
            <person name="Banfield J.F."/>
        </authorList>
    </citation>
    <scope>NUCLEOTIDE SEQUENCE [LARGE SCALE GENOMIC DNA]</scope>
</reference>
<accession>A0A1F6AQQ8</accession>
<dbReference type="Proteomes" id="UP000176609">
    <property type="component" value="Unassembled WGS sequence"/>
</dbReference>
<dbReference type="EMBL" id="MFJR01000007">
    <property type="protein sequence ID" value="OGG26842.1"/>
    <property type="molecule type" value="Genomic_DNA"/>
</dbReference>
<protein>
    <recommendedName>
        <fullName evidence="3">PD-(D/E)XK endonuclease-like domain-containing protein</fullName>
    </recommendedName>
</protein>
<gene>
    <name evidence="1" type="ORF">A2960_01600</name>
</gene>
<dbReference type="InterPro" id="IPR011604">
    <property type="entry name" value="PDDEXK-like_dom_sf"/>
</dbReference>
<sequence>MSKDGRTWLSHTGVENLERCPRCFWLQYKKGIRQPEGIVSRLANRFDIILKNYFDNFRSSGDLPPIVKNQLEGKLQNPFQEKYFVKINDKYGFFGKLDECLVTSSGAHVPIDFKTSSSDPRNRDTLSAYQAQIDDYIYILQQNQKKIAGFGYLVYFFPDHGKELHNGFPMVIHVTKLEGNPQRSMVRISKAIEVLEGKLPGSSKTCNFCNWYEAIKKEIKPQKSPAHFFQEKLI</sequence>
<evidence type="ECO:0000313" key="2">
    <source>
        <dbReference type="Proteomes" id="UP000176609"/>
    </source>
</evidence>
<name>A0A1F6AQQ8_9BACT</name>
<dbReference type="Gene3D" id="3.90.320.10">
    <property type="match status" value="1"/>
</dbReference>
<proteinExistence type="predicted"/>